<feature type="transmembrane region" description="Helical" evidence="5">
    <location>
        <begin position="56"/>
        <end position="76"/>
    </location>
</feature>
<feature type="transmembrane region" description="Helical" evidence="5">
    <location>
        <begin position="318"/>
        <end position="340"/>
    </location>
</feature>
<dbReference type="Pfam" id="PF07690">
    <property type="entry name" value="MFS_1"/>
    <property type="match status" value="2"/>
</dbReference>
<feature type="transmembrane region" description="Helical" evidence="5">
    <location>
        <begin position="88"/>
        <end position="104"/>
    </location>
</feature>
<dbReference type="RefSeq" id="WP_078709533.1">
    <property type="nucleotide sequence ID" value="NZ_FUXL01000013.1"/>
</dbReference>
<dbReference type="CDD" id="cd17393">
    <property type="entry name" value="MFS_MosC_like"/>
    <property type="match status" value="1"/>
</dbReference>
<keyword evidence="3 5" id="KW-1133">Transmembrane helix</keyword>
<feature type="transmembrane region" description="Helical" evidence="5">
    <location>
        <begin position="260"/>
        <end position="281"/>
    </location>
</feature>
<dbReference type="PANTHER" id="PTHR23514:SF13">
    <property type="entry name" value="INNER MEMBRANE PROTEIN YBJJ"/>
    <property type="match status" value="1"/>
</dbReference>
<reference evidence="7 8" key="1">
    <citation type="submission" date="2017-02" db="EMBL/GenBank/DDBJ databases">
        <authorList>
            <person name="Peterson S.W."/>
        </authorList>
    </citation>
    <scope>NUCLEOTIDE SEQUENCE [LARGE SCALE GENOMIC DNA]</scope>
    <source>
        <strain evidence="7 8">USBA 369</strain>
    </source>
</reference>
<evidence type="ECO:0000313" key="8">
    <source>
        <dbReference type="Proteomes" id="UP000190135"/>
    </source>
</evidence>
<accession>A0A1T4SQJ3</accession>
<keyword evidence="8" id="KW-1185">Reference proteome</keyword>
<dbReference type="SUPFAM" id="SSF103473">
    <property type="entry name" value="MFS general substrate transporter"/>
    <property type="match status" value="1"/>
</dbReference>
<evidence type="ECO:0000256" key="3">
    <source>
        <dbReference type="ARBA" id="ARBA00022989"/>
    </source>
</evidence>
<evidence type="ECO:0000256" key="5">
    <source>
        <dbReference type="SAM" id="Phobius"/>
    </source>
</evidence>
<evidence type="ECO:0000313" key="7">
    <source>
        <dbReference type="EMBL" id="SKA30550.1"/>
    </source>
</evidence>
<feature type="domain" description="Major facilitator superfamily (MFS) profile" evidence="6">
    <location>
        <begin position="22"/>
        <end position="408"/>
    </location>
</feature>
<dbReference type="Gene3D" id="1.20.1250.20">
    <property type="entry name" value="MFS general substrate transporter like domains"/>
    <property type="match status" value="2"/>
</dbReference>
<dbReference type="InterPro" id="IPR051788">
    <property type="entry name" value="MFS_Transporter"/>
</dbReference>
<feature type="transmembrane region" description="Helical" evidence="5">
    <location>
        <begin position="24"/>
        <end position="44"/>
    </location>
</feature>
<dbReference type="InterPro" id="IPR011701">
    <property type="entry name" value="MFS"/>
</dbReference>
<name>A0A1T4SQJ3_9HYPH</name>
<dbReference type="EMBL" id="FUXL01000013">
    <property type="protein sequence ID" value="SKA30550.1"/>
    <property type="molecule type" value="Genomic_DNA"/>
</dbReference>
<feature type="transmembrane region" description="Helical" evidence="5">
    <location>
        <begin position="293"/>
        <end position="312"/>
    </location>
</feature>
<sequence>MDQSSYSFRAGETAVVRRITPERVAVCAAFFANGFFTGSWATQIPMLAARLNIDNTVLGTIILLFGLGAIGTMPLVGGLIGRLGSRRIMITGGVLLALGLPSIASAPGLWAVAVAAAYAGATTGSMDVAMNANAVALEKRLPFAIMSSCHGFWSLGGLAGASVGGVLIATLGTLGHALLVGGVILLLIALVVRRALEDRGSSLTAAKEESTAVPSDTDDRGSTSSRPILIATAVGLFALLCMVPEGAVLDWGAIFVRRDLGVSVALSGFAFASFSLSMAAFRFAGDGLRDRFGAVRVTRFSTLAAAAGLVVAACSVNLAMACLGFALMGVGVSNLVPIAFSAAGNVRGLRPGVGLGIVSTVGYSGILLAPAPIGYLTERIGFPTVFIALSVLLVGGFFSARLLGIADRPQP</sequence>
<gene>
    <name evidence="7" type="ORF">SAMN05428963_11329</name>
</gene>
<dbReference type="AlphaFoldDB" id="A0A1T4SQJ3"/>
<dbReference type="GO" id="GO:0016020">
    <property type="term" value="C:membrane"/>
    <property type="evidence" value="ECO:0007669"/>
    <property type="project" value="UniProtKB-SubCell"/>
</dbReference>
<organism evidence="7 8">
    <name type="scientific">Consotaella salsifontis</name>
    <dbReference type="NCBI Taxonomy" id="1365950"/>
    <lineage>
        <taxon>Bacteria</taxon>
        <taxon>Pseudomonadati</taxon>
        <taxon>Pseudomonadota</taxon>
        <taxon>Alphaproteobacteria</taxon>
        <taxon>Hyphomicrobiales</taxon>
        <taxon>Aurantimonadaceae</taxon>
        <taxon>Consotaella</taxon>
    </lineage>
</organism>
<evidence type="ECO:0000256" key="4">
    <source>
        <dbReference type="ARBA" id="ARBA00023136"/>
    </source>
</evidence>
<protein>
    <submittedName>
        <fullName evidence="7">Fucose permease</fullName>
    </submittedName>
</protein>
<keyword evidence="4 5" id="KW-0472">Membrane</keyword>
<evidence type="ECO:0000256" key="1">
    <source>
        <dbReference type="ARBA" id="ARBA00004141"/>
    </source>
</evidence>
<dbReference type="OrthoDB" id="9810941at2"/>
<evidence type="ECO:0000259" key="6">
    <source>
        <dbReference type="PROSITE" id="PS50850"/>
    </source>
</evidence>
<feature type="transmembrane region" description="Helical" evidence="5">
    <location>
        <begin position="380"/>
        <end position="403"/>
    </location>
</feature>
<feature type="transmembrane region" description="Helical" evidence="5">
    <location>
        <begin position="352"/>
        <end position="374"/>
    </location>
</feature>
<proteinExistence type="predicted"/>
<evidence type="ECO:0000256" key="2">
    <source>
        <dbReference type="ARBA" id="ARBA00022692"/>
    </source>
</evidence>
<dbReference type="PANTHER" id="PTHR23514">
    <property type="entry name" value="BYPASS OF STOP CODON PROTEIN 6"/>
    <property type="match status" value="1"/>
</dbReference>
<dbReference type="GO" id="GO:0022857">
    <property type="term" value="F:transmembrane transporter activity"/>
    <property type="evidence" value="ECO:0007669"/>
    <property type="project" value="InterPro"/>
</dbReference>
<comment type="subcellular location">
    <subcellularLocation>
        <location evidence="1">Membrane</location>
        <topology evidence="1">Multi-pass membrane protein</topology>
    </subcellularLocation>
</comment>
<keyword evidence="2 5" id="KW-0812">Transmembrane</keyword>
<feature type="transmembrane region" description="Helical" evidence="5">
    <location>
        <begin position="228"/>
        <end position="248"/>
    </location>
</feature>
<feature type="transmembrane region" description="Helical" evidence="5">
    <location>
        <begin position="174"/>
        <end position="192"/>
    </location>
</feature>
<dbReference type="PROSITE" id="PS50850">
    <property type="entry name" value="MFS"/>
    <property type="match status" value="1"/>
</dbReference>
<dbReference type="Proteomes" id="UP000190135">
    <property type="component" value="Unassembled WGS sequence"/>
</dbReference>
<dbReference type="InterPro" id="IPR020846">
    <property type="entry name" value="MFS_dom"/>
</dbReference>
<dbReference type="STRING" id="1365950.SAMN05428963_11329"/>
<dbReference type="InterPro" id="IPR036259">
    <property type="entry name" value="MFS_trans_sf"/>
</dbReference>